<dbReference type="PANTHER" id="PTHR46332:SF5">
    <property type="entry name" value="ASPARTATE BETA-HYDROXYLASE DOMAIN CONTAINING 2"/>
    <property type="match status" value="1"/>
</dbReference>
<dbReference type="InParanoid" id="A0A1Z5K9D4"/>
<gene>
    <name evidence="6" type="ORF">FisN_24Lh175</name>
</gene>
<keyword evidence="4" id="KW-0732">Signal</keyword>
<evidence type="ECO:0000256" key="1">
    <source>
        <dbReference type="ARBA" id="ARBA00007730"/>
    </source>
</evidence>
<dbReference type="Proteomes" id="UP000198406">
    <property type="component" value="Unassembled WGS sequence"/>
</dbReference>
<evidence type="ECO:0000313" key="7">
    <source>
        <dbReference type="Proteomes" id="UP000198406"/>
    </source>
</evidence>
<dbReference type="GO" id="GO:0051213">
    <property type="term" value="F:dioxygenase activity"/>
    <property type="evidence" value="ECO:0007669"/>
    <property type="project" value="UniProtKB-KW"/>
</dbReference>
<dbReference type="PANTHER" id="PTHR46332">
    <property type="entry name" value="ASPARTATE BETA-HYDROXYLASE DOMAIN-CONTAINING PROTEIN 2"/>
    <property type="match status" value="1"/>
</dbReference>
<comment type="similarity">
    <text evidence="1">Belongs to the aspartyl/asparaginyl beta-hydroxylase family.</text>
</comment>
<evidence type="ECO:0000259" key="5">
    <source>
        <dbReference type="Pfam" id="PF05118"/>
    </source>
</evidence>
<accession>A0A1Z5K9D4</accession>
<comment type="caution">
    <text evidence="6">The sequence shown here is derived from an EMBL/GenBank/DDBJ whole genome shotgun (WGS) entry which is preliminary data.</text>
</comment>
<keyword evidence="7" id="KW-1185">Reference proteome</keyword>
<dbReference type="Gene3D" id="2.60.120.330">
    <property type="entry name" value="B-lactam Antibiotic, Isopenicillin N Synthase, Chain"/>
    <property type="match status" value="1"/>
</dbReference>
<dbReference type="InterPro" id="IPR007803">
    <property type="entry name" value="Asp/Arg/Pro-Hydrxlase"/>
</dbReference>
<evidence type="ECO:0000313" key="6">
    <source>
        <dbReference type="EMBL" id="GAX22890.1"/>
    </source>
</evidence>
<feature type="signal peptide" evidence="4">
    <location>
        <begin position="1"/>
        <end position="17"/>
    </location>
</feature>
<keyword evidence="2" id="KW-0223">Dioxygenase</keyword>
<evidence type="ECO:0000256" key="3">
    <source>
        <dbReference type="ARBA" id="ARBA00023002"/>
    </source>
</evidence>
<reference evidence="6 7" key="1">
    <citation type="journal article" date="2015" name="Plant Cell">
        <title>Oil accumulation by the oleaginous diatom Fistulifera solaris as revealed by the genome and transcriptome.</title>
        <authorList>
            <person name="Tanaka T."/>
            <person name="Maeda Y."/>
            <person name="Veluchamy A."/>
            <person name="Tanaka M."/>
            <person name="Abida H."/>
            <person name="Marechal E."/>
            <person name="Bowler C."/>
            <person name="Muto M."/>
            <person name="Sunaga Y."/>
            <person name="Tanaka M."/>
            <person name="Yoshino T."/>
            <person name="Taniguchi T."/>
            <person name="Fukuda Y."/>
            <person name="Nemoto M."/>
            <person name="Matsumoto M."/>
            <person name="Wong P.S."/>
            <person name="Aburatani S."/>
            <person name="Fujibuchi W."/>
        </authorList>
    </citation>
    <scope>NUCLEOTIDE SEQUENCE [LARGE SCALE GENOMIC DNA]</scope>
    <source>
        <strain evidence="6 7">JPCC DA0580</strain>
    </source>
</reference>
<keyword evidence="3" id="KW-0560">Oxidoreductase</keyword>
<dbReference type="Pfam" id="PF05118">
    <property type="entry name" value="Asp_Arg_Hydrox"/>
    <property type="match status" value="1"/>
</dbReference>
<proteinExistence type="inferred from homology"/>
<dbReference type="InterPro" id="IPR051821">
    <property type="entry name" value="Asp/Asn_beta-hydroxylase"/>
</dbReference>
<protein>
    <recommendedName>
        <fullName evidence="5">Aspartyl/asparaginy/proline hydroxylase domain-containing protein</fullName>
    </recommendedName>
</protein>
<feature type="chain" id="PRO_5012373904" description="Aspartyl/asparaginy/proline hydroxylase domain-containing protein" evidence="4">
    <location>
        <begin position="18"/>
        <end position="285"/>
    </location>
</feature>
<dbReference type="AlphaFoldDB" id="A0A1Z5K9D4"/>
<organism evidence="6 7">
    <name type="scientific">Fistulifera solaris</name>
    <name type="common">Oleaginous diatom</name>
    <dbReference type="NCBI Taxonomy" id="1519565"/>
    <lineage>
        <taxon>Eukaryota</taxon>
        <taxon>Sar</taxon>
        <taxon>Stramenopiles</taxon>
        <taxon>Ochrophyta</taxon>
        <taxon>Bacillariophyta</taxon>
        <taxon>Bacillariophyceae</taxon>
        <taxon>Bacillariophycidae</taxon>
        <taxon>Naviculales</taxon>
        <taxon>Naviculaceae</taxon>
        <taxon>Fistulifera</taxon>
    </lineage>
</organism>
<sequence length="285" mass="32267">MIVTTALLLFSTQLANGFGVSRLPQRAHSTGFYSTLPRIELPPTHPSPPHTFAGLVEQAIQERFQNVDRVLESWRLLELGYHHKVFVGEDKKSEENPMLYQECHSYVPGLSIQPFWSVDTVPWAQKLKGKYPIILKEFQKATANREQLQQQGNNIWTGALTEDASSYGVGWKTLVLMDRGVWDPINVELFPKTAQAVRDAGVPAVEVFFASMEPHSRIQPHSDFTNFVLTSHLALDIPYSGLNQCRLTIADQTREWINGDVMLFDTSLMHDAVNDSDRTRVAIYL</sequence>
<evidence type="ECO:0000256" key="4">
    <source>
        <dbReference type="SAM" id="SignalP"/>
    </source>
</evidence>
<dbReference type="OrthoDB" id="438431at2759"/>
<evidence type="ECO:0000256" key="2">
    <source>
        <dbReference type="ARBA" id="ARBA00022964"/>
    </source>
</evidence>
<dbReference type="InterPro" id="IPR027443">
    <property type="entry name" value="IPNS-like_sf"/>
</dbReference>
<dbReference type="SUPFAM" id="SSF51197">
    <property type="entry name" value="Clavaminate synthase-like"/>
    <property type="match status" value="1"/>
</dbReference>
<dbReference type="GO" id="GO:0016020">
    <property type="term" value="C:membrane"/>
    <property type="evidence" value="ECO:0007669"/>
    <property type="project" value="TreeGrafter"/>
</dbReference>
<dbReference type="EMBL" id="BDSP01000191">
    <property type="protein sequence ID" value="GAX22890.1"/>
    <property type="molecule type" value="Genomic_DNA"/>
</dbReference>
<feature type="domain" description="Aspartyl/asparaginy/proline hydroxylase" evidence="5">
    <location>
        <begin position="131"/>
        <end position="283"/>
    </location>
</feature>
<name>A0A1Z5K9D4_FISSO</name>